<protein>
    <recommendedName>
        <fullName evidence="9">DUF300-domain-containing protein</fullName>
    </recommendedName>
</protein>
<dbReference type="VEuPathDB" id="FungiDB:EYZ11_004806"/>
<feature type="transmembrane region" description="Helical" evidence="6">
    <location>
        <begin position="162"/>
        <end position="186"/>
    </location>
</feature>
<dbReference type="SMART" id="SM01417">
    <property type="entry name" value="Solute_trans_a"/>
    <property type="match status" value="1"/>
</dbReference>
<feature type="compositionally biased region" description="Pro residues" evidence="5">
    <location>
        <begin position="519"/>
        <end position="530"/>
    </location>
</feature>
<dbReference type="AlphaFoldDB" id="A0A5M9MQI6"/>
<evidence type="ECO:0000313" key="8">
    <source>
        <dbReference type="Proteomes" id="UP000324241"/>
    </source>
</evidence>
<evidence type="ECO:0000256" key="5">
    <source>
        <dbReference type="SAM" id="MobiDB-lite"/>
    </source>
</evidence>
<dbReference type="EMBL" id="QUQM01000004">
    <property type="protein sequence ID" value="KAA8647644.1"/>
    <property type="molecule type" value="Genomic_DNA"/>
</dbReference>
<feature type="compositionally biased region" description="Polar residues" evidence="5">
    <location>
        <begin position="469"/>
        <end position="483"/>
    </location>
</feature>
<dbReference type="GeneID" id="54329040"/>
<keyword evidence="2 6" id="KW-0812">Transmembrane</keyword>
<accession>A0A5M9MQI6</accession>
<keyword evidence="3 6" id="KW-1133">Transmembrane helix</keyword>
<feature type="transmembrane region" description="Helical" evidence="6">
    <location>
        <begin position="239"/>
        <end position="263"/>
    </location>
</feature>
<dbReference type="RefSeq" id="XP_033427005.1">
    <property type="nucleotide sequence ID" value="XM_033570973.1"/>
</dbReference>
<evidence type="ECO:0000256" key="4">
    <source>
        <dbReference type="ARBA" id="ARBA00023136"/>
    </source>
</evidence>
<feature type="transmembrane region" description="Helical" evidence="6">
    <location>
        <begin position="27"/>
        <end position="54"/>
    </location>
</feature>
<dbReference type="PANTHER" id="PTHR23423">
    <property type="entry name" value="ORGANIC SOLUTE TRANSPORTER-RELATED"/>
    <property type="match status" value="1"/>
</dbReference>
<comment type="subcellular location">
    <subcellularLocation>
        <location evidence="1">Membrane</location>
        <topology evidence="1">Multi-pass membrane protein</topology>
    </subcellularLocation>
</comment>
<evidence type="ECO:0008006" key="9">
    <source>
        <dbReference type="Google" id="ProtNLM"/>
    </source>
</evidence>
<sequence>MGWPKCNSSLENETINEGDLWDGGITFHQLCLIVVGVFALIAAGISFVLIMCHATHYSKPIEQRHIIRILLMIPVYSLVAWLGTYDYKKNVYYSVLGDCYEAFTISAFFSLLCHYIAPDLHSQKDYFRGIEPKPWVWPLSWLQKCCGGEHGMWRTPRSGLTWFNVVWVGVFQYCLLRVLMTIVAVLTQKADVYCEDTLNPKFAHVWVLAIECVAVTIAMYCLVQFYIQVKEDIGQHQPFLKILSIKLVIFLSFWQSSLISFLYSSGAIKATKKTQASDLKVGLPNLLISIEMAMFAVLHLWAFAWQPYSLKNFQATEVTDFYGNGKATYQGGRFGVRALLDALNPIDLIKAIGRSIRWLFVGRKKRLLDPSYQATNEGIGLSSAHATGTGAGTTMTGSRTGRYGSAPDEEGDVLLSHAQPNPASHSGDLGTAPPPYEYSDHTRFNSHDQLSGVSLLDPATHSPRPYSPYEQSFHNPYTMSPDSATEHYQHTQGLTTPHNPTATNIPPYPSDHLQEQAPIPLPDAYRPPPSHYDADLNPQRYPH</sequence>
<feature type="transmembrane region" description="Helical" evidence="6">
    <location>
        <begin position="66"/>
        <end position="85"/>
    </location>
</feature>
<reference evidence="7 8" key="1">
    <citation type="submission" date="2019-08" db="EMBL/GenBank/DDBJ databases">
        <title>The genome sequence of a newly discovered highly antifungal drug resistant Aspergillus species, Aspergillus tanneri NIH 1004.</title>
        <authorList>
            <person name="Mounaud S."/>
            <person name="Singh I."/>
            <person name="Joardar V."/>
            <person name="Pakala S."/>
            <person name="Pakala S."/>
            <person name="Venepally P."/>
            <person name="Chung J.K."/>
            <person name="Losada L."/>
            <person name="Nierman W.C."/>
        </authorList>
    </citation>
    <scope>NUCLEOTIDE SEQUENCE [LARGE SCALE GENOMIC DNA]</scope>
    <source>
        <strain evidence="7 8">NIH1004</strain>
    </source>
</reference>
<dbReference type="Pfam" id="PF03619">
    <property type="entry name" value="Solute_trans_a"/>
    <property type="match status" value="1"/>
</dbReference>
<name>A0A5M9MQI6_9EURO</name>
<feature type="transmembrane region" description="Helical" evidence="6">
    <location>
        <begin position="283"/>
        <end position="304"/>
    </location>
</feature>
<evidence type="ECO:0000256" key="6">
    <source>
        <dbReference type="SAM" id="Phobius"/>
    </source>
</evidence>
<gene>
    <name evidence="7" type="ORF">ATNIH1004_006338</name>
</gene>
<dbReference type="GO" id="GO:0016020">
    <property type="term" value="C:membrane"/>
    <property type="evidence" value="ECO:0007669"/>
    <property type="project" value="UniProtKB-SubCell"/>
</dbReference>
<comment type="caution">
    <text evidence="7">The sequence shown here is derived from an EMBL/GenBank/DDBJ whole genome shotgun (WGS) entry which is preliminary data.</text>
</comment>
<keyword evidence="4 6" id="KW-0472">Membrane</keyword>
<dbReference type="Proteomes" id="UP000324241">
    <property type="component" value="Unassembled WGS sequence"/>
</dbReference>
<dbReference type="InterPro" id="IPR005178">
    <property type="entry name" value="Ostalpha/TMEM184C"/>
</dbReference>
<evidence type="ECO:0000256" key="1">
    <source>
        <dbReference type="ARBA" id="ARBA00004141"/>
    </source>
</evidence>
<evidence type="ECO:0000313" key="7">
    <source>
        <dbReference type="EMBL" id="KAA8647644.1"/>
    </source>
</evidence>
<feature type="transmembrane region" description="Helical" evidence="6">
    <location>
        <begin position="206"/>
        <end position="227"/>
    </location>
</feature>
<feature type="compositionally biased region" description="Low complexity" evidence="5">
    <location>
        <begin position="381"/>
        <end position="401"/>
    </location>
</feature>
<evidence type="ECO:0000256" key="2">
    <source>
        <dbReference type="ARBA" id="ARBA00022692"/>
    </source>
</evidence>
<dbReference type="OrthoDB" id="5348404at2759"/>
<organism evidence="7 8">
    <name type="scientific">Aspergillus tanneri</name>
    <dbReference type="NCBI Taxonomy" id="1220188"/>
    <lineage>
        <taxon>Eukaryota</taxon>
        <taxon>Fungi</taxon>
        <taxon>Dikarya</taxon>
        <taxon>Ascomycota</taxon>
        <taxon>Pezizomycotina</taxon>
        <taxon>Eurotiomycetes</taxon>
        <taxon>Eurotiomycetidae</taxon>
        <taxon>Eurotiales</taxon>
        <taxon>Aspergillaceae</taxon>
        <taxon>Aspergillus</taxon>
        <taxon>Aspergillus subgen. Circumdati</taxon>
    </lineage>
</organism>
<feature type="compositionally biased region" description="Polar residues" evidence="5">
    <location>
        <begin position="490"/>
        <end position="504"/>
    </location>
</feature>
<feature type="region of interest" description="Disordered" evidence="5">
    <location>
        <begin position="381"/>
        <end position="543"/>
    </location>
</feature>
<evidence type="ECO:0000256" key="3">
    <source>
        <dbReference type="ARBA" id="ARBA00022989"/>
    </source>
</evidence>
<proteinExistence type="predicted"/>